<keyword evidence="3" id="KW-0472">Membrane</keyword>
<feature type="compositionally biased region" description="Low complexity" evidence="1">
    <location>
        <begin position="107"/>
        <end position="121"/>
    </location>
</feature>
<evidence type="ECO:0000313" key="4">
    <source>
        <dbReference type="Proteomes" id="UP000237000"/>
    </source>
</evidence>
<name>A0A2P5EBS4_TREOI</name>
<dbReference type="PANTHER" id="PTHR34961:SF1">
    <property type="entry name" value="ROOT MERISTEM GROWTH FACTOR 10"/>
    <property type="match status" value="1"/>
</dbReference>
<keyword evidence="3" id="KW-0812">Transmembrane</keyword>
<keyword evidence="4" id="KW-1185">Reference proteome</keyword>
<dbReference type="AlphaFoldDB" id="A0A2P5EBS4"/>
<dbReference type="PANTHER" id="PTHR34961">
    <property type="entry name" value="TRANSMEMBRANE PROTEIN"/>
    <property type="match status" value="1"/>
</dbReference>
<evidence type="ECO:0000256" key="1">
    <source>
        <dbReference type="SAM" id="MobiDB-lite"/>
    </source>
</evidence>
<dbReference type="InParanoid" id="A0A2P5EBS4"/>
<sequence length="149" mass="16954">MSITCSCLLLFFLLCLSLHACNGRRLGAVLDKVPEETFRQFSSENREGYYKSSVDDIRVQPKVMKSSSSMEAQTSHDKTRYDLKDMTRKTLKERSEDEGKGKGWDAVRTSTKSSVVSVSWRVPHKKRGEKQPGFNLDYSPPKTHPPSHN</sequence>
<accession>A0A2P5EBS4</accession>
<evidence type="ECO:0000313" key="3">
    <source>
        <dbReference type="EMBL" id="PON82964.1"/>
    </source>
</evidence>
<feature type="region of interest" description="Disordered" evidence="1">
    <location>
        <begin position="63"/>
        <end position="149"/>
    </location>
</feature>
<dbReference type="Proteomes" id="UP000237000">
    <property type="component" value="Unassembled WGS sequence"/>
</dbReference>
<evidence type="ECO:0000256" key="2">
    <source>
        <dbReference type="SAM" id="SignalP"/>
    </source>
</evidence>
<feature type="compositionally biased region" description="Basic and acidic residues" evidence="1">
    <location>
        <begin position="74"/>
        <end position="105"/>
    </location>
</feature>
<dbReference type="InterPro" id="IPR053313">
    <property type="entry name" value="RGF"/>
</dbReference>
<gene>
    <name evidence="3" type="ORF">TorRG33x02_212600</name>
</gene>
<organism evidence="3 4">
    <name type="scientific">Trema orientale</name>
    <name type="common">Charcoal tree</name>
    <name type="synonym">Celtis orientalis</name>
    <dbReference type="NCBI Taxonomy" id="63057"/>
    <lineage>
        <taxon>Eukaryota</taxon>
        <taxon>Viridiplantae</taxon>
        <taxon>Streptophyta</taxon>
        <taxon>Embryophyta</taxon>
        <taxon>Tracheophyta</taxon>
        <taxon>Spermatophyta</taxon>
        <taxon>Magnoliopsida</taxon>
        <taxon>eudicotyledons</taxon>
        <taxon>Gunneridae</taxon>
        <taxon>Pentapetalae</taxon>
        <taxon>rosids</taxon>
        <taxon>fabids</taxon>
        <taxon>Rosales</taxon>
        <taxon>Cannabaceae</taxon>
        <taxon>Trema</taxon>
    </lineage>
</organism>
<protein>
    <submittedName>
        <fullName evidence="3">Transmembrane protein</fullName>
    </submittedName>
</protein>
<dbReference type="EMBL" id="JXTC01000186">
    <property type="protein sequence ID" value="PON82964.1"/>
    <property type="molecule type" value="Genomic_DNA"/>
</dbReference>
<dbReference type="OrthoDB" id="689613at2759"/>
<comment type="caution">
    <text evidence="3">The sequence shown here is derived from an EMBL/GenBank/DDBJ whole genome shotgun (WGS) entry which is preliminary data.</text>
</comment>
<proteinExistence type="predicted"/>
<reference evidence="4" key="1">
    <citation type="submission" date="2016-06" db="EMBL/GenBank/DDBJ databases">
        <title>Parallel loss of symbiosis genes in relatives of nitrogen-fixing non-legume Parasponia.</title>
        <authorList>
            <person name="Van Velzen R."/>
            <person name="Holmer R."/>
            <person name="Bu F."/>
            <person name="Rutten L."/>
            <person name="Van Zeijl A."/>
            <person name="Liu W."/>
            <person name="Santuari L."/>
            <person name="Cao Q."/>
            <person name="Sharma T."/>
            <person name="Shen D."/>
            <person name="Roswanjaya Y."/>
            <person name="Wardhani T."/>
            <person name="Kalhor M.S."/>
            <person name="Jansen J."/>
            <person name="Van den Hoogen J."/>
            <person name="Gungor B."/>
            <person name="Hartog M."/>
            <person name="Hontelez J."/>
            <person name="Verver J."/>
            <person name="Yang W.-C."/>
            <person name="Schijlen E."/>
            <person name="Repin R."/>
            <person name="Schilthuizen M."/>
            <person name="Schranz E."/>
            <person name="Heidstra R."/>
            <person name="Miyata K."/>
            <person name="Fedorova E."/>
            <person name="Kohlen W."/>
            <person name="Bisseling T."/>
            <person name="Smit S."/>
            <person name="Geurts R."/>
        </authorList>
    </citation>
    <scope>NUCLEOTIDE SEQUENCE [LARGE SCALE GENOMIC DNA]</scope>
    <source>
        <strain evidence="4">cv. RG33-2</strain>
    </source>
</reference>
<feature type="chain" id="PRO_5015120808" evidence="2">
    <location>
        <begin position="24"/>
        <end position="149"/>
    </location>
</feature>
<keyword evidence="2" id="KW-0732">Signal</keyword>
<feature type="signal peptide" evidence="2">
    <location>
        <begin position="1"/>
        <end position="23"/>
    </location>
</feature>